<evidence type="ECO:0000313" key="15">
    <source>
        <dbReference type="EMBL" id="GAA3866559.1"/>
    </source>
</evidence>
<evidence type="ECO:0000256" key="1">
    <source>
        <dbReference type="ARBA" id="ARBA00004141"/>
    </source>
</evidence>
<evidence type="ECO:0000256" key="5">
    <source>
        <dbReference type="ARBA" id="ARBA00022741"/>
    </source>
</evidence>
<keyword evidence="8" id="KW-0067">ATP-binding</keyword>
<dbReference type="SUPFAM" id="SSF81606">
    <property type="entry name" value="PP2C-like"/>
    <property type="match status" value="1"/>
</dbReference>
<name>A0ABP7K733_9ACTN</name>
<evidence type="ECO:0000256" key="3">
    <source>
        <dbReference type="ARBA" id="ARBA00022679"/>
    </source>
</evidence>
<keyword evidence="4 12" id="KW-0812">Transmembrane</keyword>
<dbReference type="InterPro" id="IPR003594">
    <property type="entry name" value="HATPase_dom"/>
</dbReference>
<evidence type="ECO:0000256" key="10">
    <source>
        <dbReference type="ARBA" id="ARBA00023012"/>
    </source>
</evidence>
<dbReference type="InterPro" id="IPR036457">
    <property type="entry name" value="PPM-type-like_dom_sf"/>
</dbReference>
<accession>A0ABP7K733</accession>
<gene>
    <name evidence="15" type="ORF">GCM10022207_33730</name>
</gene>
<keyword evidence="7" id="KW-0378">Hydrolase</keyword>
<feature type="transmembrane region" description="Helical" evidence="12">
    <location>
        <begin position="77"/>
        <end position="95"/>
    </location>
</feature>
<comment type="subcellular location">
    <subcellularLocation>
        <location evidence="1">Membrane</location>
        <topology evidence="1">Multi-pass membrane protein</topology>
    </subcellularLocation>
</comment>
<dbReference type="PANTHER" id="PTHR43156:SF2">
    <property type="entry name" value="STAGE II SPORULATION PROTEIN E"/>
    <property type="match status" value="1"/>
</dbReference>
<dbReference type="Pfam" id="PF13581">
    <property type="entry name" value="HATPase_c_2"/>
    <property type="match status" value="1"/>
</dbReference>
<dbReference type="Pfam" id="PF13493">
    <property type="entry name" value="DUF4118"/>
    <property type="match status" value="1"/>
</dbReference>
<proteinExistence type="predicted"/>
<keyword evidence="9 12" id="KW-1133">Transmembrane helix</keyword>
<dbReference type="Gene3D" id="3.60.40.10">
    <property type="entry name" value="PPM-type phosphatase domain"/>
    <property type="match status" value="1"/>
</dbReference>
<organism evidence="15 16">
    <name type="scientific">Streptomyces lannensis</name>
    <dbReference type="NCBI Taxonomy" id="766498"/>
    <lineage>
        <taxon>Bacteria</taxon>
        <taxon>Bacillati</taxon>
        <taxon>Actinomycetota</taxon>
        <taxon>Actinomycetes</taxon>
        <taxon>Kitasatosporales</taxon>
        <taxon>Streptomycetaceae</taxon>
        <taxon>Streptomyces</taxon>
    </lineage>
</organism>
<dbReference type="InterPro" id="IPR001932">
    <property type="entry name" value="PPM-type_phosphatase-like_dom"/>
</dbReference>
<evidence type="ECO:0000256" key="11">
    <source>
        <dbReference type="ARBA" id="ARBA00023136"/>
    </source>
</evidence>
<evidence type="ECO:0000256" key="6">
    <source>
        <dbReference type="ARBA" id="ARBA00022777"/>
    </source>
</evidence>
<evidence type="ECO:0000256" key="4">
    <source>
        <dbReference type="ARBA" id="ARBA00022692"/>
    </source>
</evidence>
<keyword evidence="10" id="KW-0902">Two-component regulatory system</keyword>
<dbReference type="InterPro" id="IPR003018">
    <property type="entry name" value="GAF"/>
</dbReference>
<keyword evidence="3" id="KW-0808">Transferase</keyword>
<feature type="domain" description="PPM-type phosphatase" evidence="14">
    <location>
        <begin position="312"/>
        <end position="542"/>
    </location>
</feature>
<evidence type="ECO:0000256" key="9">
    <source>
        <dbReference type="ARBA" id="ARBA00022989"/>
    </source>
</evidence>
<dbReference type="Gene3D" id="3.30.450.40">
    <property type="match status" value="1"/>
</dbReference>
<keyword evidence="2" id="KW-0597">Phosphoprotein</keyword>
<sequence>MVCALVAPLLVCLVLVPFRTMFPGVDAALVLVAVVVAVAAQGHRLAGALAAVSATVWFDYFLVPPWNDLSLASAENAWTVLLLLVIGVAVSELAVRGRAQRRRAQAAHGHLDLLCRASRSIGTGLDVERTAEELVQVAVPGFADFVTVDLAASVLAGEEPENGSAELLRVAVGGVGEDHPFHPSDMSTGPVAPTPAACGLPGAVTWSEPDLLASTAWRSPSPERGETVLDFGLGSLVTAPLRARGMLLGTVNFWRTRDSRPFGAGDPEVAEELAAKAAVAIDNARRYTRERSTALALQHSLLPQQLPGQTAADVAFRYLPAGAQAGVGGDWFDVIPLSGHRVAFVVGDVVGHGINASATMGRLRTAVRTLADLDLPPDELITHLDDLVLHFAEDDRPGAARNDGAGPCDVGAAGDVGATCLYAVYDPVSCRCALASAGHPLPVLLTPDGAVDLVAGFVGPPLGLGGLPFETTELDLSAGSVLALYSDGLVETRERALDDGVSELRELLAAPAASLEATCDSIIHTLVTDRPGDDVTLLLARTRVLTSDRVASWDIPAVPALVARVRKQAVEQLDAWGLCEATCITELLVSELVTNAIRYGEPPIELRLIRDGALICEVSDASGTAPHLRRARTYDEGGRGLLLVAQLSQKWGTRHNAKGKTIWCQQVLPAN</sequence>
<dbReference type="Pfam" id="PF01590">
    <property type="entry name" value="GAF"/>
    <property type="match status" value="1"/>
</dbReference>
<keyword evidence="6" id="KW-0418">Kinase</keyword>
<reference evidence="16" key="1">
    <citation type="journal article" date="2019" name="Int. J. Syst. Evol. Microbiol.">
        <title>The Global Catalogue of Microorganisms (GCM) 10K type strain sequencing project: providing services to taxonomists for standard genome sequencing and annotation.</title>
        <authorList>
            <consortium name="The Broad Institute Genomics Platform"/>
            <consortium name="The Broad Institute Genome Sequencing Center for Infectious Disease"/>
            <person name="Wu L."/>
            <person name="Ma J."/>
        </authorList>
    </citation>
    <scope>NUCLEOTIDE SEQUENCE [LARGE SCALE GENOMIC DNA]</scope>
    <source>
        <strain evidence="16">JCM 16578</strain>
    </source>
</reference>
<keyword evidence="11 12" id="KW-0472">Membrane</keyword>
<dbReference type="PANTHER" id="PTHR43156">
    <property type="entry name" value="STAGE II SPORULATION PROTEIN E-RELATED"/>
    <property type="match status" value="1"/>
</dbReference>
<keyword evidence="5" id="KW-0547">Nucleotide-binding</keyword>
<dbReference type="Pfam" id="PF07228">
    <property type="entry name" value="SpoIIE"/>
    <property type="match status" value="1"/>
</dbReference>
<dbReference type="Proteomes" id="UP001501563">
    <property type="component" value="Unassembled WGS sequence"/>
</dbReference>
<dbReference type="SUPFAM" id="SSF55874">
    <property type="entry name" value="ATPase domain of HSP90 chaperone/DNA topoisomerase II/histidine kinase"/>
    <property type="match status" value="1"/>
</dbReference>
<dbReference type="InterPro" id="IPR038318">
    <property type="entry name" value="KdpD_sf"/>
</dbReference>
<comment type="caution">
    <text evidence="15">The sequence shown here is derived from an EMBL/GenBank/DDBJ whole genome shotgun (WGS) entry which is preliminary data.</text>
</comment>
<dbReference type="SMART" id="SM00331">
    <property type="entry name" value="PP2C_SIG"/>
    <property type="match status" value="1"/>
</dbReference>
<evidence type="ECO:0000259" key="13">
    <source>
        <dbReference type="SMART" id="SM00065"/>
    </source>
</evidence>
<evidence type="ECO:0000256" key="12">
    <source>
        <dbReference type="SAM" id="Phobius"/>
    </source>
</evidence>
<protein>
    <submittedName>
        <fullName evidence="15">SpoIIE family protein phosphatase</fullName>
    </submittedName>
</protein>
<evidence type="ECO:0000259" key="14">
    <source>
        <dbReference type="SMART" id="SM00331"/>
    </source>
</evidence>
<dbReference type="SMART" id="SM00065">
    <property type="entry name" value="GAF"/>
    <property type="match status" value="1"/>
</dbReference>
<feature type="domain" description="GAF" evidence="13">
    <location>
        <begin position="126"/>
        <end position="291"/>
    </location>
</feature>
<keyword evidence="16" id="KW-1185">Reference proteome</keyword>
<evidence type="ECO:0000256" key="7">
    <source>
        <dbReference type="ARBA" id="ARBA00022801"/>
    </source>
</evidence>
<evidence type="ECO:0000256" key="8">
    <source>
        <dbReference type="ARBA" id="ARBA00022840"/>
    </source>
</evidence>
<evidence type="ECO:0000313" key="16">
    <source>
        <dbReference type="Proteomes" id="UP001501563"/>
    </source>
</evidence>
<dbReference type="CDD" id="cd16936">
    <property type="entry name" value="HATPase_RsbW-like"/>
    <property type="match status" value="1"/>
</dbReference>
<dbReference type="Gene3D" id="1.20.120.620">
    <property type="entry name" value="Backbone structure of the membrane domain of e. Coli histidine kinase receptor kdpd"/>
    <property type="match status" value="1"/>
</dbReference>
<dbReference type="InterPro" id="IPR029016">
    <property type="entry name" value="GAF-like_dom_sf"/>
</dbReference>
<dbReference type="EMBL" id="BAAAZA010000008">
    <property type="protein sequence ID" value="GAA3866559.1"/>
    <property type="molecule type" value="Genomic_DNA"/>
</dbReference>
<evidence type="ECO:0000256" key="2">
    <source>
        <dbReference type="ARBA" id="ARBA00022553"/>
    </source>
</evidence>
<dbReference type="InterPro" id="IPR036890">
    <property type="entry name" value="HATPase_C_sf"/>
</dbReference>
<dbReference type="InterPro" id="IPR025201">
    <property type="entry name" value="KdpD_TM"/>
</dbReference>
<dbReference type="SUPFAM" id="SSF55781">
    <property type="entry name" value="GAF domain-like"/>
    <property type="match status" value="1"/>
</dbReference>
<dbReference type="Gene3D" id="3.30.565.10">
    <property type="entry name" value="Histidine kinase-like ATPase, C-terminal domain"/>
    <property type="match status" value="1"/>
</dbReference>
<dbReference type="InterPro" id="IPR052016">
    <property type="entry name" value="Bact_Sigma-Reg"/>
</dbReference>